<dbReference type="InterPro" id="IPR007055">
    <property type="entry name" value="BON_dom"/>
</dbReference>
<dbReference type="PANTHER" id="PTHR34606">
    <property type="entry name" value="BON DOMAIN-CONTAINING PROTEIN"/>
    <property type="match status" value="1"/>
</dbReference>
<dbReference type="RefSeq" id="WP_406786219.1">
    <property type="nucleotide sequence ID" value="NZ_JBJIAA010000002.1"/>
</dbReference>
<dbReference type="EMBL" id="JBJIAA010000002">
    <property type="protein sequence ID" value="MFL0249555.1"/>
    <property type="molecule type" value="Genomic_DNA"/>
</dbReference>
<dbReference type="Gene3D" id="3.30.1340.30">
    <property type="match status" value="1"/>
</dbReference>
<organism evidence="2 3">
    <name type="scientific">Clostridium neuense</name>
    <dbReference type="NCBI Taxonomy" id="1728934"/>
    <lineage>
        <taxon>Bacteria</taxon>
        <taxon>Bacillati</taxon>
        <taxon>Bacillota</taxon>
        <taxon>Clostridia</taxon>
        <taxon>Eubacteriales</taxon>
        <taxon>Clostridiaceae</taxon>
        <taxon>Clostridium</taxon>
    </lineage>
</organism>
<evidence type="ECO:0000259" key="1">
    <source>
        <dbReference type="PROSITE" id="PS50914"/>
    </source>
</evidence>
<dbReference type="PANTHER" id="PTHR34606:SF16">
    <property type="entry name" value="BON DOMAIN-CONTAINING PROTEIN"/>
    <property type="match status" value="1"/>
</dbReference>
<feature type="domain" description="BON" evidence="1">
    <location>
        <begin position="149"/>
        <end position="216"/>
    </location>
</feature>
<sequence length="223" mass="24986">MASYDDSISTTIKKNIIKEMEDTSKDIHITTKDGYVTLTGVANVLYEKLKCEQIAKKIYGVKTIENDIAITTDGTVTDRELTEKLNENLRTSPDSDKFLGVTGKVNGGSALLIGEIENEKYKKEALMVACKTYGIKDIVNNIDVSGTSEDINLSNTIYQKLTENRINISDITYTIKRNNVTLNGFATNEREIAYIVDLIESIETVKHVNNKLKPRPWKTGIRD</sequence>
<proteinExistence type="predicted"/>
<comment type="caution">
    <text evidence="2">The sequence shown here is derived from an EMBL/GenBank/DDBJ whole genome shotgun (WGS) entry which is preliminary data.</text>
</comment>
<name>A0ABW8TC72_9CLOT</name>
<accession>A0ABW8TC72</accession>
<evidence type="ECO:0000313" key="2">
    <source>
        <dbReference type="EMBL" id="MFL0249555.1"/>
    </source>
</evidence>
<feature type="domain" description="BON" evidence="1">
    <location>
        <begin position="77"/>
        <end position="146"/>
    </location>
</feature>
<reference evidence="2 3" key="1">
    <citation type="submission" date="2024-11" db="EMBL/GenBank/DDBJ databases">
        <authorList>
            <person name="Heng Y.C."/>
            <person name="Lim A.C.H."/>
            <person name="Lee J.K.Y."/>
            <person name="Kittelmann S."/>
        </authorList>
    </citation>
    <scope>NUCLEOTIDE SEQUENCE [LARGE SCALE GENOMIC DNA]</scope>
    <source>
        <strain evidence="2 3">WILCCON 0114</strain>
    </source>
</reference>
<dbReference type="Proteomes" id="UP001623592">
    <property type="component" value="Unassembled WGS sequence"/>
</dbReference>
<dbReference type="PROSITE" id="PS50914">
    <property type="entry name" value="BON"/>
    <property type="match status" value="3"/>
</dbReference>
<feature type="domain" description="BON" evidence="1">
    <location>
        <begin position="4"/>
        <end position="72"/>
    </location>
</feature>
<evidence type="ECO:0000313" key="3">
    <source>
        <dbReference type="Proteomes" id="UP001623592"/>
    </source>
</evidence>
<dbReference type="Pfam" id="PF04972">
    <property type="entry name" value="BON"/>
    <property type="match status" value="3"/>
</dbReference>
<keyword evidence="3" id="KW-1185">Reference proteome</keyword>
<gene>
    <name evidence="2" type="ORF">ACJDT4_03900</name>
</gene>
<dbReference type="InterPro" id="IPR051686">
    <property type="entry name" value="Lipoprotein_DolP"/>
</dbReference>
<protein>
    <submittedName>
        <fullName evidence="2">BON domain-containing protein</fullName>
    </submittedName>
</protein>